<evidence type="ECO:0000313" key="1">
    <source>
        <dbReference type="EMBL" id="ORY96381.1"/>
    </source>
</evidence>
<dbReference type="InParanoid" id="A0A1X2HC52"/>
<dbReference type="AlphaFoldDB" id="A0A1X2HC52"/>
<keyword evidence="2" id="KW-1185">Reference proteome</keyword>
<sequence>QMVQRVAQRHVESIVLFDRCWFLFTSLDAFADRAYDDCSNFSEQPFQETVMASVTPKSYMGGKEYYEISLYIGSVELLAVGGFWGICGGNDVHPFLGSSIPNLPIDLQGSKSSERIMTLIHPPRTSTSNRLLRQYIKQQASCPWSFHSYRFMTQHFYPANPLHI</sequence>
<dbReference type="OrthoDB" id="2238225at2759"/>
<protein>
    <submittedName>
        <fullName evidence="1">Uncharacterized protein</fullName>
    </submittedName>
</protein>
<feature type="non-terminal residue" evidence="1">
    <location>
        <position position="1"/>
    </location>
</feature>
<proteinExistence type="predicted"/>
<gene>
    <name evidence="1" type="ORF">BCR43DRAFT_416430</name>
</gene>
<dbReference type="EMBL" id="MCGN01000005">
    <property type="protein sequence ID" value="ORY96381.1"/>
    <property type="molecule type" value="Genomic_DNA"/>
</dbReference>
<dbReference type="OMA" id="FAETCIS"/>
<accession>A0A1X2HC52</accession>
<evidence type="ECO:0000313" key="2">
    <source>
        <dbReference type="Proteomes" id="UP000242180"/>
    </source>
</evidence>
<organism evidence="1 2">
    <name type="scientific">Syncephalastrum racemosum</name>
    <name type="common">Filamentous fungus</name>
    <dbReference type="NCBI Taxonomy" id="13706"/>
    <lineage>
        <taxon>Eukaryota</taxon>
        <taxon>Fungi</taxon>
        <taxon>Fungi incertae sedis</taxon>
        <taxon>Mucoromycota</taxon>
        <taxon>Mucoromycotina</taxon>
        <taxon>Mucoromycetes</taxon>
        <taxon>Mucorales</taxon>
        <taxon>Syncephalastraceae</taxon>
        <taxon>Syncephalastrum</taxon>
    </lineage>
</organism>
<feature type="non-terminal residue" evidence="1">
    <location>
        <position position="164"/>
    </location>
</feature>
<comment type="caution">
    <text evidence="1">The sequence shown here is derived from an EMBL/GenBank/DDBJ whole genome shotgun (WGS) entry which is preliminary data.</text>
</comment>
<name>A0A1X2HC52_SYNRA</name>
<dbReference type="Proteomes" id="UP000242180">
    <property type="component" value="Unassembled WGS sequence"/>
</dbReference>
<reference evidence="1 2" key="1">
    <citation type="submission" date="2016-07" db="EMBL/GenBank/DDBJ databases">
        <title>Pervasive Adenine N6-methylation of Active Genes in Fungi.</title>
        <authorList>
            <consortium name="DOE Joint Genome Institute"/>
            <person name="Mondo S.J."/>
            <person name="Dannebaum R.O."/>
            <person name="Kuo R.C."/>
            <person name="Labutti K."/>
            <person name="Haridas S."/>
            <person name="Kuo A."/>
            <person name="Salamov A."/>
            <person name="Ahrendt S.R."/>
            <person name="Lipzen A."/>
            <person name="Sullivan W."/>
            <person name="Andreopoulos W.B."/>
            <person name="Clum A."/>
            <person name="Lindquist E."/>
            <person name="Daum C."/>
            <person name="Ramamoorthy G.K."/>
            <person name="Gryganskyi A."/>
            <person name="Culley D."/>
            <person name="Magnuson J.K."/>
            <person name="James T.Y."/>
            <person name="O'Malley M.A."/>
            <person name="Stajich J.E."/>
            <person name="Spatafora J.W."/>
            <person name="Visel A."/>
            <person name="Grigoriev I.V."/>
        </authorList>
    </citation>
    <scope>NUCLEOTIDE SEQUENCE [LARGE SCALE GENOMIC DNA]</scope>
    <source>
        <strain evidence="1 2">NRRL 2496</strain>
    </source>
</reference>